<reference evidence="11 12" key="1">
    <citation type="journal article" date="2015" name="Arch. Virol.">
        <title>Taxonomy proposal for Old World monkey adenoviruses: characterisation of several non-human, non-ape primate adenovirus lineages.</title>
        <authorList>
            <person name="Panto L."/>
            <person name="Podgorski I.I."/>
            <person name="Janoska M."/>
            <person name="Marko O."/>
            <person name="Harrach B."/>
        </authorList>
    </citation>
    <scope>NUCLEOTIDE SEQUENCE [LARGE SCALE GENOMIC DNA]</scope>
    <source>
        <strain evidence="11">C-8</strain>
    </source>
</reference>
<protein>
    <submittedName>
        <fullName evidence="11">RID-beta</fullName>
    </submittedName>
</protein>
<sequence length="126" mass="14204">MWPPSCVSLKIKIFFFLLLFLPLTNAKCYFHKPWQFSTCYHEPTEIPSGWLYAVIISVILVSTLIALRIFGCLRYGWIHATEELPLFPTPAPPPVPQPPLIQLIAALPNPPRPPSVISYFQLSGDG</sequence>
<evidence type="ECO:0000256" key="3">
    <source>
        <dbReference type="ARBA" id="ARBA00022553"/>
    </source>
</evidence>
<feature type="transmembrane region" description="Helical" evidence="10">
    <location>
        <begin position="50"/>
        <end position="70"/>
    </location>
</feature>
<keyword evidence="4 10" id="KW-0812">Transmembrane</keyword>
<evidence type="ECO:0000313" key="12">
    <source>
        <dbReference type="Proteomes" id="UP000161385"/>
    </source>
</evidence>
<evidence type="ECO:0000256" key="10">
    <source>
        <dbReference type="SAM" id="Phobius"/>
    </source>
</evidence>
<evidence type="ECO:0000256" key="1">
    <source>
        <dbReference type="ARBA" id="ARBA00004379"/>
    </source>
</evidence>
<name>A0A0M4N408_9ADEN</name>
<evidence type="ECO:0000256" key="4">
    <source>
        <dbReference type="ARBA" id="ARBA00022692"/>
    </source>
</evidence>
<dbReference type="GO" id="GO:0016020">
    <property type="term" value="C:membrane"/>
    <property type="evidence" value="ECO:0007669"/>
    <property type="project" value="InterPro"/>
</dbReference>
<evidence type="ECO:0000256" key="8">
    <source>
        <dbReference type="ARBA" id="ARBA00023136"/>
    </source>
</evidence>
<evidence type="ECO:0000256" key="7">
    <source>
        <dbReference type="ARBA" id="ARBA00022989"/>
    </source>
</evidence>
<keyword evidence="8 10" id="KW-0472">Membrane</keyword>
<evidence type="ECO:0000256" key="5">
    <source>
        <dbReference type="ARBA" id="ARBA00022729"/>
    </source>
</evidence>
<keyword evidence="2" id="KW-0244">Early protein</keyword>
<dbReference type="OrthoDB" id="25307at10239"/>
<keyword evidence="3" id="KW-0597">Phosphoprotein</keyword>
<evidence type="ECO:0000256" key="9">
    <source>
        <dbReference type="ARBA" id="ARBA00023180"/>
    </source>
</evidence>
<dbReference type="InterPro" id="IPR008131">
    <property type="entry name" value="Adeno_E3_14_5"/>
</dbReference>
<evidence type="ECO:0000256" key="2">
    <source>
        <dbReference type="ARBA" id="ARBA00022518"/>
    </source>
</evidence>
<comment type="subcellular location">
    <subcellularLocation>
        <location evidence="1">Host membrane</location>
        <topology evidence="1">Single-pass membrane protein</topology>
    </subcellularLocation>
</comment>
<dbReference type="Pfam" id="PF04834">
    <property type="entry name" value="Adeno_E3_14_5"/>
    <property type="match status" value="1"/>
</dbReference>
<proteinExistence type="predicted"/>
<keyword evidence="7 10" id="KW-1133">Transmembrane helix</keyword>
<evidence type="ECO:0000256" key="6">
    <source>
        <dbReference type="ARBA" id="ARBA00022870"/>
    </source>
</evidence>
<dbReference type="GO" id="GO:0033644">
    <property type="term" value="C:host cell membrane"/>
    <property type="evidence" value="ECO:0007669"/>
    <property type="project" value="UniProtKB-SubCell"/>
</dbReference>
<keyword evidence="9" id="KW-0325">Glycoprotein</keyword>
<dbReference type="GeneID" id="26100686"/>
<dbReference type="GO" id="GO:0009966">
    <property type="term" value="P:regulation of signal transduction"/>
    <property type="evidence" value="ECO:0007669"/>
    <property type="project" value="InterPro"/>
</dbReference>
<dbReference type="KEGG" id="vg:26100686"/>
<dbReference type="RefSeq" id="YP_009174166.1">
    <property type="nucleotide sequence ID" value="NC_028105.1"/>
</dbReference>
<accession>A0A0M4N408</accession>
<dbReference type="Proteomes" id="UP000161385">
    <property type="component" value="Segment"/>
</dbReference>
<keyword evidence="12" id="KW-1185">Reference proteome</keyword>
<dbReference type="EMBL" id="KP329564">
    <property type="protein sequence ID" value="ALE30409.1"/>
    <property type="molecule type" value="Genomic_DNA"/>
</dbReference>
<evidence type="ECO:0000313" key="11">
    <source>
        <dbReference type="EMBL" id="ALE30409.1"/>
    </source>
</evidence>
<keyword evidence="5" id="KW-0732">Signal</keyword>
<keyword evidence="6" id="KW-1043">Host membrane</keyword>
<organism evidence="11 12">
    <name type="scientific">Simian adenovirus 16</name>
    <dbReference type="NCBI Taxonomy" id="1715778"/>
    <lineage>
        <taxon>Viruses</taxon>
        <taxon>Varidnaviria</taxon>
        <taxon>Bamfordvirae</taxon>
        <taxon>Preplasmiviricota</taxon>
        <taxon>Polisuviricotina</taxon>
        <taxon>Pharingeaviricetes</taxon>
        <taxon>Rowavirales</taxon>
        <taxon>Adenoviridae</taxon>
        <taxon>Mastadenovirus</taxon>
        <taxon>Mastadenovirus alienum</taxon>
        <taxon>Simian mastadenovirus E</taxon>
    </lineage>
</organism>